<dbReference type="EMBL" id="JBHTLH010000008">
    <property type="protein sequence ID" value="MFD1124359.1"/>
    <property type="molecule type" value="Genomic_DNA"/>
</dbReference>
<evidence type="ECO:0000313" key="8">
    <source>
        <dbReference type="Proteomes" id="UP001597156"/>
    </source>
</evidence>
<dbReference type="InterPro" id="IPR024688">
    <property type="entry name" value="Mac_dom"/>
</dbReference>
<dbReference type="EC" id="2.3.1.-" evidence="5"/>
<gene>
    <name evidence="7" type="ORF">ACFQ22_03140</name>
</gene>
<evidence type="ECO:0000256" key="3">
    <source>
        <dbReference type="ARBA" id="ARBA00022737"/>
    </source>
</evidence>
<keyword evidence="3" id="KW-0677">Repeat</keyword>
<evidence type="ECO:0000259" key="6">
    <source>
        <dbReference type="SMART" id="SM01266"/>
    </source>
</evidence>
<proteinExistence type="inferred from homology"/>
<dbReference type="Pfam" id="PF12464">
    <property type="entry name" value="Mac"/>
    <property type="match status" value="1"/>
</dbReference>
<dbReference type="GO" id="GO:0016746">
    <property type="term" value="F:acyltransferase activity"/>
    <property type="evidence" value="ECO:0007669"/>
    <property type="project" value="UniProtKB-KW"/>
</dbReference>
<name>A0ABW3PE58_9LACO</name>
<comment type="caution">
    <text evidence="7">The sequence shown here is derived from an EMBL/GenBank/DDBJ whole genome shotgun (WGS) entry which is preliminary data.</text>
</comment>
<protein>
    <recommendedName>
        <fullName evidence="5">Acetyltransferase</fullName>
        <ecNumber evidence="5">2.3.1.-</ecNumber>
    </recommendedName>
</protein>
<organism evidence="7 8">
    <name type="scientific">Lentilactobacillus raoultii</name>
    <dbReference type="NCBI Taxonomy" id="1987503"/>
    <lineage>
        <taxon>Bacteria</taxon>
        <taxon>Bacillati</taxon>
        <taxon>Bacillota</taxon>
        <taxon>Bacilli</taxon>
        <taxon>Lactobacillales</taxon>
        <taxon>Lactobacillaceae</taxon>
        <taxon>Lentilactobacillus</taxon>
    </lineage>
</organism>
<dbReference type="RefSeq" id="WP_121978871.1">
    <property type="nucleotide sequence ID" value="NZ_JBHTLH010000008.1"/>
</dbReference>
<dbReference type="InterPro" id="IPR039369">
    <property type="entry name" value="LacA-like"/>
</dbReference>
<dbReference type="Pfam" id="PF00132">
    <property type="entry name" value="Hexapep"/>
    <property type="match status" value="1"/>
</dbReference>
<comment type="similarity">
    <text evidence="1 5">Belongs to the transferase hexapeptide repeat family.</text>
</comment>
<dbReference type="InterPro" id="IPR018357">
    <property type="entry name" value="Hexapep_transf_CS"/>
</dbReference>
<reference evidence="8" key="1">
    <citation type="journal article" date="2019" name="Int. J. Syst. Evol. Microbiol.">
        <title>The Global Catalogue of Microorganisms (GCM) 10K type strain sequencing project: providing services to taxonomists for standard genome sequencing and annotation.</title>
        <authorList>
            <consortium name="The Broad Institute Genomics Platform"/>
            <consortium name="The Broad Institute Genome Sequencing Center for Infectious Disease"/>
            <person name="Wu L."/>
            <person name="Ma J."/>
        </authorList>
    </citation>
    <scope>NUCLEOTIDE SEQUENCE [LARGE SCALE GENOMIC DNA]</scope>
    <source>
        <strain evidence="8">CCUG 71848</strain>
    </source>
</reference>
<dbReference type="Gene3D" id="2.160.10.10">
    <property type="entry name" value="Hexapeptide repeat proteins"/>
    <property type="match status" value="1"/>
</dbReference>
<feature type="domain" description="Maltose/galactoside acetyltransferase" evidence="6">
    <location>
        <begin position="4"/>
        <end position="68"/>
    </location>
</feature>
<keyword evidence="2 5" id="KW-0808">Transferase</keyword>
<dbReference type="PROSITE" id="PS00101">
    <property type="entry name" value="HEXAPEP_TRANSFERASES"/>
    <property type="match status" value="1"/>
</dbReference>
<dbReference type="InterPro" id="IPR011004">
    <property type="entry name" value="Trimer_LpxA-like_sf"/>
</dbReference>
<accession>A0ABW3PE58</accession>
<evidence type="ECO:0000256" key="4">
    <source>
        <dbReference type="ARBA" id="ARBA00023315"/>
    </source>
</evidence>
<dbReference type="PANTHER" id="PTHR43017:SF1">
    <property type="entry name" value="ACETYLTRANSFERASE YJL218W-RELATED"/>
    <property type="match status" value="1"/>
</dbReference>
<dbReference type="CDD" id="cd03357">
    <property type="entry name" value="LbH_MAT_GAT"/>
    <property type="match status" value="1"/>
</dbReference>
<sequence>MSLEKQMRNGEVYRESGFKNPTDVNYAEQLAKQRLNGKRLSFKFNHTDPSDEAIRQSVIKQLFKHVGSRPFIEGPLYTSYGCNTTIGDDFYANFNLTIVDDVDVRIGNHVMCGPNVMISVTGHPLEGPKRRQGEQFSRSIQIGDDVWIGGNVSILPGITIGHNVVVGAGSVVTHDIPDNSVVVGVPGRIIKRLPPINNQI</sequence>
<dbReference type="Proteomes" id="UP001597156">
    <property type="component" value="Unassembled WGS sequence"/>
</dbReference>
<evidence type="ECO:0000256" key="5">
    <source>
        <dbReference type="RuleBase" id="RU367021"/>
    </source>
</evidence>
<keyword evidence="4 5" id="KW-0012">Acyltransferase</keyword>
<evidence type="ECO:0000256" key="1">
    <source>
        <dbReference type="ARBA" id="ARBA00007274"/>
    </source>
</evidence>
<evidence type="ECO:0000313" key="7">
    <source>
        <dbReference type="EMBL" id="MFD1124359.1"/>
    </source>
</evidence>
<keyword evidence="8" id="KW-1185">Reference proteome</keyword>
<evidence type="ECO:0000256" key="2">
    <source>
        <dbReference type="ARBA" id="ARBA00022679"/>
    </source>
</evidence>
<dbReference type="SUPFAM" id="SSF51161">
    <property type="entry name" value="Trimeric LpxA-like enzymes"/>
    <property type="match status" value="1"/>
</dbReference>
<dbReference type="SMART" id="SM01266">
    <property type="entry name" value="Mac"/>
    <property type="match status" value="1"/>
</dbReference>
<dbReference type="InterPro" id="IPR001451">
    <property type="entry name" value="Hexapep"/>
</dbReference>
<dbReference type="PANTHER" id="PTHR43017">
    <property type="entry name" value="GALACTOSIDE O-ACETYLTRANSFERASE"/>
    <property type="match status" value="1"/>
</dbReference>